<evidence type="ECO:0000256" key="5">
    <source>
        <dbReference type="ARBA" id="ARBA00022970"/>
    </source>
</evidence>
<keyword evidence="2" id="KW-0813">Transport</keyword>
<feature type="domain" description="ABC transporter" evidence="9">
    <location>
        <begin position="39"/>
        <end position="284"/>
    </location>
</feature>
<evidence type="ECO:0000256" key="6">
    <source>
        <dbReference type="ARBA" id="ARBA00056071"/>
    </source>
</evidence>
<comment type="function">
    <text evidence="6">Probable component of a branched-chain amino-acid transport system.</text>
</comment>
<name>M0B329_9EURY</name>
<dbReference type="InterPro" id="IPR032823">
    <property type="entry name" value="BCA_ABC_TP_C"/>
</dbReference>
<dbReference type="PATRIC" id="fig|1227491.4.peg.2882"/>
<comment type="caution">
    <text evidence="10">The sequence shown here is derived from an EMBL/GenBank/DDBJ whole genome shotgun (WGS) entry which is preliminary data.</text>
</comment>
<keyword evidence="3" id="KW-0547">Nucleotide-binding</keyword>
<evidence type="ECO:0000256" key="1">
    <source>
        <dbReference type="ARBA" id="ARBA00005417"/>
    </source>
</evidence>
<dbReference type="InterPro" id="IPR051120">
    <property type="entry name" value="ABC_AA/LPS_Transport"/>
</dbReference>
<feature type="compositionally biased region" description="Polar residues" evidence="8">
    <location>
        <begin position="27"/>
        <end position="39"/>
    </location>
</feature>
<dbReference type="GO" id="GO:0005524">
    <property type="term" value="F:ATP binding"/>
    <property type="evidence" value="ECO:0007669"/>
    <property type="project" value="UniProtKB-KW"/>
</dbReference>
<feature type="region of interest" description="Disordered" evidence="8">
    <location>
        <begin position="1"/>
        <end position="39"/>
    </location>
</feature>
<dbReference type="Proteomes" id="UP000011591">
    <property type="component" value="Unassembled WGS sequence"/>
</dbReference>
<dbReference type="InterPro" id="IPR017871">
    <property type="entry name" value="ABC_transporter-like_CS"/>
</dbReference>
<dbReference type="InterPro" id="IPR027417">
    <property type="entry name" value="P-loop_NTPase"/>
</dbReference>
<proteinExistence type="inferred from homology"/>
<dbReference type="InterPro" id="IPR003593">
    <property type="entry name" value="AAA+_ATPase"/>
</dbReference>
<dbReference type="CDD" id="cd03219">
    <property type="entry name" value="ABC_Mj1267_LivG_branched"/>
    <property type="match status" value="1"/>
</dbReference>
<dbReference type="GO" id="GO:0006865">
    <property type="term" value="P:amino acid transport"/>
    <property type="evidence" value="ECO:0007669"/>
    <property type="project" value="UniProtKB-KW"/>
</dbReference>
<dbReference type="SMART" id="SM00382">
    <property type="entry name" value="AAA"/>
    <property type="match status" value="1"/>
</dbReference>
<dbReference type="RefSeq" id="WP_006666238.1">
    <property type="nucleotide sequence ID" value="NZ_AOIP01000031.1"/>
</dbReference>
<evidence type="ECO:0000313" key="11">
    <source>
        <dbReference type="Proteomes" id="UP000011591"/>
    </source>
</evidence>
<comment type="similarity">
    <text evidence="1">Belongs to the ABC transporter superfamily.</text>
</comment>
<evidence type="ECO:0000256" key="2">
    <source>
        <dbReference type="ARBA" id="ARBA00022448"/>
    </source>
</evidence>
<evidence type="ECO:0000256" key="8">
    <source>
        <dbReference type="SAM" id="MobiDB-lite"/>
    </source>
</evidence>
<dbReference type="AlphaFoldDB" id="M0B329"/>
<dbReference type="Pfam" id="PF12399">
    <property type="entry name" value="BCA_ABC_TP_C"/>
    <property type="match status" value="1"/>
</dbReference>
<dbReference type="PROSITE" id="PS50893">
    <property type="entry name" value="ABC_TRANSPORTER_2"/>
    <property type="match status" value="1"/>
</dbReference>
<dbReference type="PANTHER" id="PTHR45772">
    <property type="entry name" value="CONSERVED COMPONENT OF ABC TRANSPORTER FOR NATURAL AMINO ACIDS-RELATED"/>
    <property type="match status" value="1"/>
</dbReference>
<keyword evidence="11" id="KW-1185">Reference proteome</keyword>
<dbReference type="Pfam" id="PF00005">
    <property type="entry name" value="ABC_tran"/>
    <property type="match status" value="1"/>
</dbReference>
<evidence type="ECO:0000256" key="3">
    <source>
        <dbReference type="ARBA" id="ARBA00022741"/>
    </source>
</evidence>
<organism evidence="10 11">
    <name type="scientific">Natrialba aegyptia DSM 13077</name>
    <dbReference type="NCBI Taxonomy" id="1227491"/>
    <lineage>
        <taxon>Archaea</taxon>
        <taxon>Methanobacteriati</taxon>
        <taxon>Methanobacteriota</taxon>
        <taxon>Stenosarchaea group</taxon>
        <taxon>Halobacteria</taxon>
        <taxon>Halobacteriales</taxon>
        <taxon>Natrialbaceae</taxon>
        <taxon>Natrialba</taxon>
    </lineage>
</organism>
<dbReference type="SUPFAM" id="SSF52540">
    <property type="entry name" value="P-loop containing nucleoside triphosphate hydrolases"/>
    <property type="match status" value="1"/>
</dbReference>
<reference evidence="10 11" key="1">
    <citation type="journal article" date="2014" name="PLoS Genet.">
        <title>Phylogenetically driven sequencing of extremely halophilic archaea reveals strategies for static and dynamic osmo-response.</title>
        <authorList>
            <person name="Becker E.A."/>
            <person name="Seitzer P.M."/>
            <person name="Tritt A."/>
            <person name="Larsen D."/>
            <person name="Krusor M."/>
            <person name="Yao A.I."/>
            <person name="Wu D."/>
            <person name="Madern D."/>
            <person name="Eisen J.A."/>
            <person name="Darling A.E."/>
            <person name="Facciotti M.T."/>
        </authorList>
    </citation>
    <scope>NUCLEOTIDE SEQUENCE [LARGE SCALE GENOMIC DNA]</scope>
    <source>
        <strain evidence="10 11">DSM 13077</strain>
    </source>
</reference>
<keyword evidence="5" id="KW-0029">Amino-acid transport</keyword>
<sequence length="287" mass="31321">MALESSEPSEPNESNESTDPTEPSDPIETTQQRTDNPLLQTENLVKRFGQFTATDRIDLTIERGEFRSVIGPNGAGKTTLFNLITGALPVTEGAIYFDGADITTLSPSARVRRGIGRSFQISNVFGGLTVRENVRLAIQSVARDEYTAVESLFKPTDRYDELNDRTEAILDRIGLAHVAAEQANALAYGDKRRLEIGVVLATDPELVLFDEPTAGMSVEETRETIDLLEAVLVDQTLLLIEHDIELVMELSDRITVLNGGQILAEGTPAEIAANQDVQNAYLGGMTE</sequence>
<protein>
    <recommendedName>
        <fullName evidence="7">Probable branched-chain amino acid transport ATP-binding protein LivG</fullName>
    </recommendedName>
</protein>
<keyword evidence="4" id="KW-0067">ATP-binding</keyword>
<dbReference type="FunFam" id="3.40.50.300:FF:000421">
    <property type="entry name" value="Branched-chain amino acid ABC transporter ATP-binding protein"/>
    <property type="match status" value="1"/>
</dbReference>
<gene>
    <name evidence="10" type="ORF">C480_14036</name>
</gene>
<evidence type="ECO:0000256" key="7">
    <source>
        <dbReference type="ARBA" id="ARBA00072811"/>
    </source>
</evidence>
<evidence type="ECO:0000259" key="9">
    <source>
        <dbReference type="PROSITE" id="PS50893"/>
    </source>
</evidence>
<dbReference type="EMBL" id="AOIP01000031">
    <property type="protein sequence ID" value="ELZ04638.1"/>
    <property type="molecule type" value="Genomic_DNA"/>
</dbReference>
<dbReference type="GO" id="GO:0016887">
    <property type="term" value="F:ATP hydrolysis activity"/>
    <property type="evidence" value="ECO:0007669"/>
    <property type="project" value="InterPro"/>
</dbReference>
<accession>M0B329</accession>
<dbReference type="PROSITE" id="PS00211">
    <property type="entry name" value="ABC_TRANSPORTER_1"/>
    <property type="match status" value="1"/>
</dbReference>
<evidence type="ECO:0000256" key="4">
    <source>
        <dbReference type="ARBA" id="ARBA00022840"/>
    </source>
</evidence>
<feature type="compositionally biased region" description="Low complexity" evidence="8">
    <location>
        <begin position="1"/>
        <end position="17"/>
    </location>
</feature>
<evidence type="ECO:0000313" key="10">
    <source>
        <dbReference type="EMBL" id="ELZ04638.1"/>
    </source>
</evidence>
<dbReference type="PANTHER" id="PTHR45772:SF3">
    <property type="entry name" value="ABC TRANSPORTER ATP-BINDING PROTEIN"/>
    <property type="match status" value="1"/>
</dbReference>
<dbReference type="InterPro" id="IPR003439">
    <property type="entry name" value="ABC_transporter-like_ATP-bd"/>
</dbReference>
<dbReference type="Gene3D" id="3.40.50.300">
    <property type="entry name" value="P-loop containing nucleotide triphosphate hydrolases"/>
    <property type="match status" value="1"/>
</dbReference>
<dbReference type="GO" id="GO:0005886">
    <property type="term" value="C:plasma membrane"/>
    <property type="evidence" value="ECO:0007669"/>
    <property type="project" value="TreeGrafter"/>
</dbReference>